<feature type="region of interest" description="Disordered" evidence="2">
    <location>
        <begin position="46"/>
        <end position="135"/>
    </location>
</feature>
<dbReference type="PANTHER" id="PTHR45730">
    <property type="entry name" value="ZINC FINGER PROTEIN JAGGED"/>
    <property type="match status" value="1"/>
</dbReference>
<dbReference type="PANTHER" id="PTHR45730:SF137">
    <property type="entry name" value="OS09G0430600 PROTEIN"/>
    <property type="match status" value="1"/>
</dbReference>
<evidence type="ECO:0000313" key="5">
    <source>
        <dbReference type="EMBL" id="KAK1631031.1"/>
    </source>
</evidence>
<feature type="domain" description="C2H2-type" evidence="3">
    <location>
        <begin position="33"/>
        <end position="60"/>
    </location>
</feature>
<reference evidence="5" key="1">
    <citation type="submission" date="2023-07" db="EMBL/GenBank/DDBJ databases">
        <title>A chromosome-level genome assembly of Lolium multiflorum.</title>
        <authorList>
            <person name="Chen Y."/>
            <person name="Copetti D."/>
            <person name="Kolliker R."/>
            <person name="Studer B."/>
        </authorList>
    </citation>
    <scope>NUCLEOTIDE SEQUENCE</scope>
    <source>
        <strain evidence="5">02402/16</strain>
        <tissue evidence="5">Leaf</tissue>
    </source>
</reference>
<evidence type="ECO:0000256" key="1">
    <source>
        <dbReference type="PROSITE-ProRule" id="PRU00042"/>
    </source>
</evidence>
<dbReference type="SUPFAM" id="SSF57667">
    <property type="entry name" value="beta-beta-alpha zinc fingers"/>
    <property type="match status" value="1"/>
</dbReference>
<feature type="compositionally biased region" description="Basic residues" evidence="2">
    <location>
        <begin position="53"/>
        <end position="66"/>
    </location>
</feature>
<protein>
    <recommendedName>
        <fullName evidence="3">C2H2-type domain-containing protein</fullName>
    </recommendedName>
</protein>
<dbReference type="Proteomes" id="UP001231189">
    <property type="component" value="Unassembled WGS sequence"/>
</dbReference>
<dbReference type="PROSITE" id="PS00028">
    <property type="entry name" value="ZINC_FINGER_C2H2_1"/>
    <property type="match status" value="1"/>
</dbReference>
<dbReference type="AlphaFoldDB" id="A0AAD8RW98"/>
<dbReference type="PROSITE" id="PS50157">
    <property type="entry name" value="ZINC_FINGER_C2H2_2"/>
    <property type="match status" value="1"/>
</dbReference>
<evidence type="ECO:0000259" key="3">
    <source>
        <dbReference type="PROSITE" id="PS50157"/>
    </source>
</evidence>
<accession>A0AAD8RW98</accession>
<dbReference type="InterPro" id="IPR013087">
    <property type="entry name" value="Znf_C2H2_type"/>
</dbReference>
<keyword evidence="1" id="KW-0479">Metal-binding</keyword>
<dbReference type="InterPro" id="IPR036236">
    <property type="entry name" value="Znf_C2H2_sf"/>
</dbReference>
<keyword evidence="1" id="KW-0863">Zinc-finger</keyword>
<gene>
    <name evidence="5" type="ORF">QYE76_005346</name>
    <name evidence="4" type="ORF">QYE76_007823</name>
</gene>
<comment type="caution">
    <text evidence="5">The sequence shown here is derived from an EMBL/GenBank/DDBJ whole genome shotgun (WGS) entry which is preliminary data.</text>
</comment>
<dbReference type="InterPro" id="IPR045320">
    <property type="entry name" value="JAGGED/SL1-like"/>
</dbReference>
<dbReference type="GO" id="GO:0008270">
    <property type="term" value="F:zinc ion binding"/>
    <property type="evidence" value="ECO:0007669"/>
    <property type="project" value="UniProtKB-KW"/>
</dbReference>
<proteinExistence type="predicted"/>
<sequence length="147" mass="15941">MEYLNSAQEDELELSLQLTLHTPATAPEPGGFFICVYCDRKFRSSQALGGHQNAHKHERSLAKRRREIAAATRTRTHRAVLNGRSPGSGSGDNFLSAAGKAGRMEARKGASATLVPHGMPRKRGRSSSEHGYGTLDGADELDLSLRL</sequence>
<dbReference type="EMBL" id="JAUUTY010000395">
    <property type="protein sequence ID" value="KAK1601563.1"/>
    <property type="molecule type" value="Genomic_DNA"/>
</dbReference>
<keyword evidence="1" id="KW-0862">Zinc</keyword>
<name>A0AAD8RW98_LOLMU</name>
<dbReference type="Gene3D" id="3.30.160.60">
    <property type="entry name" value="Classic Zinc Finger"/>
    <property type="match status" value="1"/>
</dbReference>
<evidence type="ECO:0000256" key="2">
    <source>
        <dbReference type="SAM" id="MobiDB-lite"/>
    </source>
</evidence>
<evidence type="ECO:0000313" key="4">
    <source>
        <dbReference type="EMBL" id="KAK1601563.1"/>
    </source>
</evidence>
<dbReference type="GO" id="GO:0003700">
    <property type="term" value="F:DNA-binding transcription factor activity"/>
    <property type="evidence" value="ECO:0007669"/>
    <property type="project" value="InterPro"/>
</dbReference>
<evidence type="ECO:0000313" key="6">
    <source>
        <dbReference type="Proteomes" id="UP001231189"/>
    </source>
</evidence>
<organism evidence="5 6">
    <name type="scientific">Lolium multiflorum</name>
    <name type="common">Italian ryegrass</name>
    <name type="synonym">Lolium perenne subsp. multiflorum</name>
    <dbReference type="NCBI Taxonomy" id="4521"/>
    <lineage>
        <taxon>Eukaryota</taxon>
        <taxon>Viridiplantae</taxon>
        <taxon>Streptophyta</taxon>
        <taxon>Embryophyta</taxon>
        <taxon>Tracheophyta</taxon>
        <taxon>Spermatophyta</taxon>
        <taxon>Magnoliopsida</taxon>
        <taxon>Liliopsida</taxon>
        <taxon>Poales</taxon>
        <taxon>Poaceae</taxon>
        <taxon>BOP clade</taxon>
        <taxon>Pooideae</taxon>
        <taxon>Poodae</taxon>
        <taxon>Poeae</taxon>
        <taxon>Poeae Chloroplast Group 2 (Poeae type)</taxon>
        <taxon>Loliodinae</taxon>
        <taxon>Loliinae</taxon>
        <taxon>Lolium</taxon>
    </lineage>
</organism>
<dbReference type="EMBL" id="JAUUTY010000005">
    <property type="protein sequence ID" value="KAK1631031.1"/>
    <property type="molecule type" value="Genomic_DNA"/>
</dbReference>
<keyword evidence="6" id="KW-1185">Reference proteome</keyword>